<proteinExistence type="predicted"/>
<dbReference type="SUPFAM" id="SSF53335">
    <property type="entry name" value="S-adenosyl-L-methionine-dependent methyltransferases"/>
    <property type="match status" value="1"/>
</dbReference>
<dbReference type="Proteomes" id="UP000179010">
    <property type="component" value="Unassembled WGS sequence"/>
</dbReference>
<reference evidence="2 3" key="1">
    <citation type="journal article" date="2016" name="Nat. Commun.">
        <title>Thousands of microbial genomes shed light on interconnected biogeochemical processes in an aquifer system.</title>
        <authorList>
            <person name="Anantharaman K."/>
            <person name="Brown C.T."/>
            <person name="Hug L.A."/>
            <person name="Sharon I."/>
            <person name="Castelle C.J."/>
            <person name="Probst A.J."/>
            <person name="Thomas B.C."/>
            <person name="Singh A."/>
            <person name="Wilkins M.J."/>
            <person name="Karaoz U."/>
            <person name="Brodie E.L."/>
            <person name="Williams K.H."/>
            <person name="Hubbard S.S."/>
            <person name="Banfield J.F."/>
        </authorList>
    </citation>
    <scope>NUCLEOTIDE SEQUENCE [LARGE SCALE GENOMIC DNA]</scope>
</reference>
<dbReference type="InterPro" id="IPR013216">
    <property type="entry name" value="Methyltransf_11"/>
</dbReference>
<dbReference type="GO" id="GO:0008757">
    <property type="term" value="F:S-adenosylmethionine-dependent methyltransferase activity"/>
    <property type="evidence" value="ECO:0007669"/>
    <property type="project" value="InterPro"/>
</dbReference>
<dbReference type="PANTHER" id="PTHR43861">
    <property type="entry name" value="TRANS-ACONITATE 2-METHYLTRANSFERASE-RELATED"/>
    <property type="match status" value="1"/>
</dbReference>
<dbReference type="STRING" id="1798539.A2994_02205"/>
<dbReference type="Pfam" id="PF08241">
    <property type="entry name" value="Methyltransf_11"/>
    <property type="match status" value="1"/>
</dbReference>
<accession>A0A1F4PP61</accession>
<comment type="caution">
    <text evidence="2">The sequence shown here is derived from an EMBL/GenBank/DDBJ whole genome shotgun (WGS) entry which is preliminary data.</text>
</comment>
<dbReference type="AlphaFoldDB" id="A0A1F4PP61"/>
<dbReference type="EMBL" id="METE01000004">
    <property type="protein sequence ID" value="OGB85415.1"/>
    <property type="molecule type" value="Genomic_DNA"/>
</dbReference>
<dbReference type="Gene3D" id="3.40.50.150">
    <property type="entry name" value="Vaccinia Virus protein VP39"/>
    <property type="match status" value="1"/>
</dbReference>
<dbReference type="CDD" id="cd02440">
    <property type="entry name" value="AdoMet_MTases"/>
    <property type="match status" value="1"/>
</dbReference>
<organism evidence="2 3">
    <name type="scientific">candidate division Kazan bacterium RIFCSPLOWO2_01_FULL_48_13</name>
    <dbReference type="NCBI Taxonomy" id="1798539"/>
    <lineage>
        <taxon>Bacteria</taxon>
        <taxon>Bacteria division Kazan-3B-28</taxon>
    </lineage>
</organism>
<evidence type="ECO:0000259" key="1">
    <source>
        <dbReference type="Pfam" id="PF08241"/>
    </source>
</evidence>
<dbReference type="InterPro" id="IPR029063">
    <property type="entry name" value="SAM-dependent_MTases_sf"/>
</dbReference>
<evidence type="ECO:0000313" key="2">
    <source>
        <dbReference type="EMBL" id="OGB85415.1"/>
    </source>
</evidence>
<feature type="domain" description="Methyltransferase type 11" evidence="1">
    <location>
        <begin position="46"/>
        <end position="136"/>
    </location>
</feature>
<dbReference type="PANTHER" id="PTHR43861:SF1">
    <property type="entry name" value="TRANS-ACONITATE 2-METHYLTRANSFERASE"/>
    <property type="match status" value="1"/>
</dbReference>
<protein>
    <recommendedName>
        <fullName evidence="1">Methyltransferase type 11 domain-containing protein</fullName>
    </recommendedName>
</protein>
<name>A0A1F4PP61_UNCK3</name>
<evidence type="ECO:0000313" key="3">
    <source>
        <dbReference type="Proteomes" id="UP000179010"/>
    </source>
</evidence>
<gene>
    <name evidence="2" type="ORF">A2994_02205</name>
</gene>
<sequence>MVNDWDIAAVSYSRVIGDQGDYLRQSLTNPYILGNLPNNGRGQKILDLGCGEGYLSRLLKDSRVTGVDASSELLRIARDRNTPGELVLADITQPIAITDTDFDAVIINTTLQDVEDVAGALRNVKTHIRPGGTLIITIPHPAFRRPAANWAKTVIGKLLRRDPFVRIDSYTQPFATKIKLTNVDSPTAVYHRPLSWYVEQAQSGGFRLDNIKELALTEQDVKKFNQPLFLIKFPAVLAMRFTEYEKN</sequence>